<dbReference type="InterPro" id="IPR050138">
    <property type="entry name" value="DHOase/Allantoinase_Hydrolase"/>
</dbReference>
<evidence type="ECO:0000256" key="7">
    <source>
        <dbReference type="ARBA" id="ARBA00012863"/>
    </source>
</evidence>
<organism evidence="12 13">
    <name type="scientific">Aeoliella straminimaris</name>
    <dbReference type="NCBI Taxonomy" id="2954799"/>
    <lineage>
        <taxon>Bacteria</taxon>
        <taxon>Pseudomonadati</taxon>
        <taxon>Planctomycetota</taxon>
        <taxon>Planctomycetia</taxon>
        <taxon>Pirellulales</taxon>
        <taxon>Lacipirellulaceae</taxon>
        <taxon>Aeoliella</taxon>
    </lineage>
</organism>
<evidence type="ECO:0000256" key="6">
    <source>
        <dbReference type="ARBA" id="ARBA00011881"/>
    </source>
</evidence>
<comment type="similarity">
    <text evidence="5">Belongs to the metallo-dependent hydrolases superfamily. Allantoinase family.</text>
</comment>
<protein>
    <recommendedName>
        <fullName evidence="7">allantoinase</fullName>
        <ecNumber evidence="7">3.5.2.5</ecNumber>
    </recommendedName>
</protein>
<dbReference type="RefSeq" id="WP_252854454.1">
    <property type="nucleotide sequence ID" value="NZ_JAMXLR010000072.1"/>
</dbReference>
<dbReference type="GO" id="GO:0008270">
    <property type="term" value="F:zinc ion binding"/>
    <property type="evidence" value="ECO:0007669"/>
    <property type="project" value="InterPro"/>
</dbReference>
<dbReference type="GO" id="GO:0006145">
    <property type="term" value="P:purine nucleobase catabolic process"/>
    <property type="evidence" value="ECO:0007669"/>
    <property type="project" value="TreeGrafter"/>
</dbReference>
<dbReference type="GO" id="GO:0000256">
    <property type="term" value="P:allantoin catabolic process"/>
    <property type="evidence" value="ECO:0007669"/>
    <property type="project" value="InterPro"/>
</dbReference>
<dbReference type="SUPFAM" id="SSF51556">
    <property type="entry name" value="Metallo-dependent hydrolases"/>
    <property type="match status" value="1"/>
</dbReference>
<comment type="function">
    <text evidence="2">Catalyzes the reversible cyclization of carbamoyl aspartate to dihydroorotate.</text>
</comment>
<dbReference type="GO" id="GO:0005737">
    <property type="term" value="C:cytoplasm"/>
    <property type="evidence" value="ECO:0007669"/>
    <property type="project" value="TreeGrafter"/>
</dbReference>
<dbReference type="Pfam" id="PF01979">
    <property type="entry name" value="Amidohydro_1"/>
    <property type="match status" value="1"/>
</dbReference>
<dbReference type="Proteomes" id="UP001155241">
    <property type="component" value="Unassembled WGS sequence"/>
</dbReference>
<evidence type="ECO:0000256" key="10">
    <source>
        <dbReference type="ARBA" id="ARBA00022833"/>
    </source>
</evidence>
<dbReference type="GO" id="GO:0050897">
    <property type="term" value="F:cobalt ion binding"/>
    <property type="evidence" value="ECO:0007669"/>
    <property type="project" value="InterPro"/>
</dbReference>
<comment type="cofactor">
    <cofactor evidence="1">
        <name>Zn(2+)</name>
        <dbReference type="ChEBI" id="CHEBI:29105"/>
    </cofactor>
</comment>
<evidence type="ECO:0000256" key="9">
    <source>
        <dbReference type="ARBA" id="ARBA00022801"/>
    </source>
</evidence>
<dbReference type="PROSITE" id="PS00482">
    <property type="entry name" value="DIHYDROOROTASE_1"/>
    <property type="match status" value="1"/>
</dbReference>
<dbReference type="InterPro" id="IPR017593">
    <property type="entry name" value="Allantoinase"/>
</dbReference>
<evidence type="ECO:0000259" key="11">
    <source>
        <dbReference type="Pfam" id="PF01979"/>
    </source>
</evidence>
<evidence type="ECO:0000313" key="12">
    <source>
        <dbReference type="EMBL" id="MCO6046342.1"/>
    </source>
</evidence>
<comment type="pathway">
    <text evidence="3">Nitrogen metabolism; (S)-allantoin degradation; allantoate from (S)-allantoin: step 1/1.</text>
</comment>
<keyword evidence="8" id="KW-0479">Metal-binding</keyword>
<evidence type="ECO:0000256" key="8">
    <source>
        <dbReference type="ARBA" id="ARBA00022723"/>
    </source>
</evidence>
<dbReference type="Gene3D" id="3.20.20.140">
    <property type="entry name" value="Metal-dependent hydrolases"/>
    <property type="match status" value="1"/>
</dbReference>
<sequence length="435" mass="46854">MPADNYNSPTATTLSSRRVVFADGIRPATLVIRDGRIAAIEPYCTDTDVDHGDDALLPGVVDVHVHFNEPGRTEWEGLESGTAAAAAGGVTLAVDMPLNSSPVTTTVEALSAKRLAASGKLSSDVGFYGGLVPGSETNVAALLDAGALGMKAFLCPSGIDEFPAATERELRAAMPVLAERGAPLLVHAELVTPVPAMDDPRRYSDYLATRPPRFEQDAIAMLISLCRETECRTHIVHLADADSLPMLRRAKEEGLPITVETCPHYLYFAGETITDGACQFKCAPPIRDGANRELLWQALEAGDIDFIASDHSPCPPADKRLDEGRFDLAWGGISSVQLMLSVVWTMAKQRSIDLEHVARWLSLTPSRFIGRPNGIEVGAEANLVAFDTEAIFTVHGDQLLHRHPITPYEGKTLTGVVKQTYLRGRPSSIGRGQPL</sequence>
<name>A0A9X2FE29_9BACT</name>
<gene>
    <name evidence="12" type="primary">allB</name>
    <name evidence="12" type="ORF">NG895_20780</name>
</gene>
<comment type="subunit">
    <text evidence="6">Homotetramer.</text>
</comment>
<dbReference type="AlphaFoldDB" id="A0A9X2FE29"/>
<reference evidence="12" key="1">
    <citation type="submission" date="2022-06" db="EMBL/GenBank/DDBJ databases">
        <title>Aeoliella straminimaris, a novel planctomycete from sediments.</title>
        <authorList>
            <person name="Vitorino I.R."/>
            <person name="Lage O.M."/>
        </authorList>
    </citation>
    <scope>NUCLEOTIDE SEQUENCE</scope>
    <source>
        <strain evidence="12">ICT_H6.2</strain>
    </source>
</reference>
<dbReference type="GO" id="GO:0004038">
    <property type="term" value="F:allantoinase activity"/>
    <property type="evidence" value="ECO:0007669"/>
    <property type="project" value="UniProtKB-EC"/>
</dbReference>
<keyword evidence="9 12" id="KW-0378">Hydrolase</keyword>
<keyword evidence="10" id="KW-0862">Zinc</keyword>
<evidence type="ECO:0000313" key="13">
    <source>
        <dbReference type="Proteomes" id="UP001155241"/>
    </source>
</evidence>
<feature type="domain" description="Amidohydrolase-related" evidence="11">
    <location>
        <begin position="56"/>
        <end position="425"/>
    </location>
</feature>
<dbReference type="EC" id="3.5.2.5" evidence="7"/>
<dbReference type="PANTHER" id="PTHR43668">
    <property type="entry name" value="ALLANTOINASE"/>
    <property type="match status" value="1"/>
</dbReference>
<dbReference type="EMBL" id="JAMXLR010000072">
    <property type="protein sequence ID" value="MCO6046342.1"/>
    <property type="molecule type" value="Genomic_DNA"/>
</dbReference>
<dbReference type="SUPFAM" id="SSF51338">
    <property type="entry name" value="Composite domain of metallo-dependent hydrolases"/>
    <property type="match status" value="1"/>
</dbReference>
<comment type="caution">
    <text evidence="12">The sequence shown here is derived from an EMBL/GenBank/DDBJ whole genome shotgun (WGS) entry which is preliminary data.</text>
</comment>
<proteinExistence type="inferred from homology"/>
<dbReference type="InterPro" id="IPR006680">
    <property type="entry name" value="Amidohydro-rel"/>
</dbReference>
<evidence type="ECO:0000256" key="4">
    <source>
        <dbReference type="ARBA" id="ARBA00010286"/>
    </source>
</evidence>
<dbReference type="InterPro" id="IPR011059">
    <property type="entry name" value="Metal-dep_hydrolase_composite"/>
</dbReference>
<dbReference type="PANTHER" id="PTHR43668:SF2">
    <property type="entry name" value="ALLANTOINASE"/>
    <property type="match status" value="1"/>
</dbReference>
<evidence type="ECO:0000256" key="5">
    <source>
        <dbReference type="ARBA" id="ARBA00010368"/>
    </source>
</evidence>
<evidence type="ECO:0000256" key="2">
    <source>
        <dbReference type="ARBA" id="ARBA00002368"/>
    </source>
</evidence>
<dbReference type="InterPro" id="IPR032466">
    <property type="entry name" value="Metal_Hydrolase"/>
</dbReference>
<dbReference type="NCBIfam" id="TIGR03178">
    <property type="entry name" value="allantoinase"/>
    <property type="match status" value="1"/>
</dbReference>
<dbReference type="InterPro" id="IPR002195">
    <property type="entry name" value="Dihydroorotase_CS"/>
</dbReference>
<keyword evidence="13" id="KW-1185">Reference proteome</keyword>
<evidence type="ECO:0000256" key="1">
    <source>
        <dbReference type="ARBA" id="ARBA00001947"/>
    </source>
</evidence>
<evidence type="ECO:0000256" key="3">
    <source>
        <dbReference type="ARBA" id="ARBA00004968"/>
    </source>
</evidence>
<comment type="similarity">
    <text evidence="4">Belongs to the metallo-dependent hydrolases superfamily. DHOase family. Class I DHOase subfamily.</text>
</comment>
<accession>A0A9X2FE29</accession>